<evidence type="ECO:0000256" key="2">
    <source>
        <dbReference type="ARBA" id="ARBA00022692"/>
    </source>
</evidence>
<keyword evidence="3 6" id="KW-1133">Transmembrane helix</keyword>
<accession>A0A226DF32</accession>
<reference evidence="7 8" key="1">
    <citation type="submission" date="2015-12" db="EMBL/GenBank/DDBJ databases">
        <title>The genome of Folsomia candida.</title>
        <authorList>
            <person name="Faddeeva A."/>
            <person name="Derks M.F."/>
            <person name="Anvar Y."/>
            <person name="Smit S."/>
            <person name="Van Straalen N."/>
            <person name="Roelofs D."/>
        </authorList>
    </citation>
    <scope>NUCLEOTIDE SEQUENCE [LARGE SCALE GENOMIC DNA]</scope>
    <source>
        <strain evidence="7 8">VU population</strain>
        <tissue evidence="7">Whole body</tissue>
    </source>
</reference>
<feature type="transmembrane region" description="Helical" evidence="6">
    <location>
        <begin position="205"/>
        <end position="232"/>
    </location>
</feature>
<feature type="transmembrane region" description="Helical" evidence="6">
    <location>
        <begin position="156"/>
        <end position="181"/>
    </location>
</feature>
<feature type="transmembrane region" description="Helical" evidence="6">
    <location>
        <begin position="130"/>
        <end position="149"/>
    </location>
</feature>
<dbReference type="GO" id="GO:0098970">
    <property type="term" value="P:postsynaptic neurotransmitter receptor diffusion trapping"/>
    <property type="evidence" value="ECO:0007669"/>
    <property type="project" value="TreeGrafter"/>
</dbReference>
<dbReference type="GO" id="GO:0051968">
    <property type="term" value="P:positive regulation of synaptic transmission, glutamatergic"/>
    <property type="evidence" value="ECO:0007669"/>
    <property type="project" value="TreeGrafter"/>
</dbReference>
<proteinExistence type="predicted"/>
<gene>
    <name evidence="7" type="ORF">Fcan01_21656</name>
</gene>
<dbReference type="GO" id="GO:0032281">
    <property type="term" value="C:AMPA glutamate receptor complex"/>
    <property type="evidence" value="ECO:0007669"/>
    <property type="project" value="TreeGrafter"/>
</dbReference>
<keyword evidence="8" id="KW-1185">Reference proteome</keyword>
<keyword evidence="2 6" id="KW-0812">Transmembrane</keyword>
<evidence type="ECO:0000256" key="5">
    <source>
        <dbReference type="SAM" id="MobiDB-lite"/>
    </source>
</evidence>
<dbReference type="GO" id="GO:0098839">
    <property type="term" value="C:postsynaptic density membrane"/>
    <property type="evidence" value="ECO:0007669"/>
    <property type="project" value="TreeGrafter"/>
</dbReference>
<evidence type="ECO:0000313" key="7">
    <source>
        <dbReference type="EMBL" id="OXA43578.1"/>
    </source>
</evidence>
<protein>
    <submittedName>
        <fullName evidence="7">Voltage-dependent calcium channel gamma-5 subunit</fullName>
    </submittedName>
</protein>
<dbReference type="Pfam" id="PF13903">
    <property type="entry name" value="Claudin_2"/>
    <property type="match status" value="1"/>
</dbReference>
<dbReference type="AlphaFoldDB" id="A0A226DF32"/>
<sequence length="375" mass="41325">MLKTIMATTSKKARKAVPVLTLLIPLSALISVVNVAIAMSTSNWLDSAERIPISNTSFMEEFMIKRTISGLWNLCTFNLTEKQQRDSVSRVPSDLMNCSSIEYFVKDRYTSDPNDSTNAIRFAVTKAGPLFVIASIMLGFAVIAAIFGYQRHRRIALFVSGIAFIIAGLMLLIGLVVYLSALQSEIGPKLRPKNSVDLPQFSYKYGFSFVLVVVGFMATELTGILAIFYYIYWHQLDWTQKLGSTNDLMMGNGNNSLNLRSSNVGEGMGGKSCDAASFRCHSRHHQSNSKQGYKIMDIYNTSKVGPHNPSCNAYLLDKDIPYPPPPPPSSMPRDYTTLTSCSDEEGSVMFPPPPAPSMGRSSNNKDGRNTSTTTV</sequence>
<dbReference type="PANTHER" id="PTHR12107:SF0">
    <property type="entry name" value="STARGAZIN (MAMMALIAN CALCIUM CHANNEL) HOMOLOG"/>
    <property type="match status" value="1"/>
</dbReference>
<dbReference type="GO" id="GO:0099590">
    <property type="term" value="P:neurotransmitter receptor internalization"/>
    <property type="evidence" value="ECO:0007669"/>
    <property type="project" value="TreeGrafter"/>
</dbReference>
<feature type="compositionally biased region" description="Pro residues" evidence="5">
    <location>
        <begin position="321"/>
        <end position="330"/>
    </location>
</feature>
<feature type="region of interest" description="Disordered" evidence="5">
    <location>
        <begin position="315"/>
        <end position="375"/>
    </location>
</feature>
<dbReference type="GO" id="GO:0005245">
    <property type="term" value="F:voltage-gated calcium channel activity"/>
    <property type="evidence" value="ECO:0007669"/>
    <property type="project" value="TreeGrafter"/>
</dbReference>
<dbReference type="InterPro" id="IPR051072">
    <property type="entry name" value="CACNG_subunit"/>
</dbReference>
<dbReference type="GO" id="GO:0016247">
    <property type="term" value="F:channel regulator activity"/>
    <property type="evidence" value="ECO:0007669"/>
    <property type="project" value="TreeGrafter"/>
</dbReference>
<dbReference type="STRING" id="158441.A0A226DF32"/>
<dbReference type="InterPro" id="IPR004031">
    <property type="entry name" value="PMP22/EMP/MP20/Claudin"/>
</dbReference>
<evidence type="ECO:0000256" key="6">
    <source>
        <dbReference type="SAM" id="Phobius"/>
    </source>
</evidence>
<dbReference type="EMBL" id="LNIX01000021">
    <property type="protein sequence ID" value="OXA43578.1"/>
    <property type="molecule type" value="Genomic_DNA"/>
</dbReference>
<comment type="subcellular location">
    <subcellularLocation>
        <location evidence="1">Membrane</location>
        <topology evidence="1">Multi-pass membrane protein</topology>
    </subcellularLocation>
</comment>
<organism evidence="7 8">
    <name type="scientific">Folsomia candida</name>
    <name type="common">Springtail</name>
    <dbReference type="NCBI Taxonomy" id="158441"/>
    <lineage>
        <taxon>Eukaryota</taxon>
        <taxon>Metazoa</taxon>
        <taxon>Ecdysozoa</taxon>
        <taxon>Arthropoda</taxon>
        <taxon>Hexapoda</taxon>
        <taxon>Collembola</taxon>
        <taxon>Entomobryomorpha</taxon>
        <taxon>Isotomoidea</taxon>
        <taxon>Isotomidae</taxon>
        <taxon>Proisotominae</taxon>
        <taxon>Folsomia</taxon>
    </lineage>
</organism>
<dbReference type="PANTHER" id="PTHR12107">
    <property type="entry name" value="VOLTAGE-DEPENDENT CALCIUM CHANNEL GAMMA SUBUNIT"/>
    <property type="match status" value="1"/>
</dbReference>
<evidence type="ECO:0000313" key="8">
    <source>
        <dbReference type="Proteomes" id="UP000198287"/>
    </source>
</evidence>
<name>A0A226DF32_FOLCA</name>
<dbReference type="GO" id="GO:0098943">
    <property type="term" value="P:neurotransmitter receptor transport, postsynaptic endosome to lysosome"/>
    <property type="evidence" value="ECO:0007669"/>
    <property type="project" value="TreeGrafter"/>
</dbReference>
<evidence type="ECO:0000256" key="3">
    <source>
        <dbReference type="ARBA" id="ARBA00022989"/>
    </source>
</evidence>
<evidence type="ECO:0000256" key="1">
    <source>
        <dbReference type="ARBA" id="ARBA00004141"/>
    </source>
</evidence>
<evidence type="ECO:0000256" key="4">
    <source>
        <dbReference type="ARBA" id="ARBA00023136"/>
    </source>
</evidence>
<dbReference type="GO" id="GO:0019226">
    <property type="term" value="P:transmission of nerve impulse"/>
    <property type="evidence" value="ECO:0007669"/>
    <property type="project" value="TreeGrafter"/>
</dbReference>
<keyword evidence="4 6" id="KW-0472">Membrane</keyword>
<dbReference type="OrthoDB" id="9990458at2759"/>
<dbReference type="Proteomes" id="UP000198287">
    <property type="component" value="Unassembled WGS sequence"/>
</dbReference>
<comment type="caution">
    <text evidence="7">The sequence shown here is derived from an EMBL/GenBank/DDBJ whole genome shotgun (WGS) entry which is preliminary data.</text>
</comment>
<dbReference type="Gene3D" id="1.20.140.150">
    <property type="match status" value="1"/>
</dbReference>